<dbReference type="Proteomes" id="UP000001505">
    <property type="component" value="Chromosome"/>
</dbReference>
<keyword evidence="2" id="KW-1185">Reference proteome</keyword>
<dbReference type="AlphaFoldDB" id="D6YVN2"/>
<dbReference type="KEGG" id="wch:wcw_0827"/>
<evidence type="ECO:0000313" key="1">
    <source>
        <dbReference type="EMBL" id="ADI38193.1"/>
    </source>
</evidence>
<reference evidence="1 2" key="1">
    <citation type="journal article" date="2010" name="PLoS ONE">
        <title>The Waddlia genome: a window into chlamydial biology.</title>
        <authorList>
            <person name="Bertelli C."/>
            <person name="Collyn F."/>
            <person name="Croxatto A."/>
            <person name="Ruckert C."/>
            <person name="Polkinghorne A."/>
            <person name="Kebbi-Beghdadi C."/>
            <person name="Goesmann A."/>
            <person name="Vaughan L."/>
            <person name="Greub G."/>
        </authorList>
    </citation>
    <scope>NUCLEOTIDE SEQUENCE [LARGE SCALE GENOMIC DNA]</scope>
    <source>
        <strain evidence="2">ATCC VR-1470 / WSU 86-1044</strain>
    </source>
</reference>
<accession>D6YVN2</accession>
<name>D6YVN2_WADCW</name>
<dbReference type="RefSeq" id="WP_013181909.1">
    <property type="nucleotide sequence ID" value="NC_014225.1"/>
</dbReference>
<dbReference type="EMBL" id="CP001928">
    <property type="protein sequence ID" value="ADI38193.1"/>
    <property type="molecule type" value="Genomic_DNA"/>
</dbReference>
<evidence type="ECO:0000313" key="2">
    <source>
        <dbReference type="Proteomes" id="UP000001505"/>
    </source>
</evidence>
<dbReference type="HOGENOM" id="CLU_905976_0_0_0"/>
<protein>
    <submittedName>
        <fullName evidence="1">Uncharacterized protein</fullName>
    </submittedName>
</protein>
<proteinExistence type="predicted"/>
<organism evidence="1 2">
    <name type="scientific">Waddlia chondrophila (strain ATCC VR-1470 / WSU 86-1044)</name>
    <dbReference type="NCBI Taxonomy" id="716544"/>
    <lineage>
        <taxon>Bacteria</taxon>
        <taxon>Pseudomonadati</taxon>
        <taxon>Chlamydiota</taxon>
        <taxon>Chlamydiia</taxon>
        <taxon>Parachlamydiales</taxon>
        <taxon>Waddliaceae</taxon>
        <taxon>Waddlia</taxon>
    </lineage>
</organism>
<sequence length="307" mass="35906">MFNKIIFFIFILYQFNTFSQECNTPLLLLHLDVNKTLIAEDQTAGQSLEFMIASEIAEKTVHQWEPNLPPMSYADYVRKILVPGATTKEIKEKRKKILRNFINILENSDHPDKNAIIAQYYTCIEKMEGRYLIPSFVKFLCILKEQKAAFRIILRTYGNDIRLGKVTKEIESVLDGDRFFYRGSFKKGTLKIKGMDSMRKAEEIYLFFRDTIGHVAIQDDWKTWLKDNKRRRSGKPFIFDPADKEILSLFFDDNINSDPDSEFGIVNLLPINESEVSSSLLHKLYLRKVETIEAILDEDYFLKLIKI</sequence>
<dbReference type="PANTHER" id="PTHR36960:SF1">
    <property type="entry name" value="SI:DKEY-32E6.3"/>
    <property type="match status" value="1"/>
</dbReference>
<dbReference type="PANTHER" id="PTHR36960">
    <property type="entry name" value="SI:DKEY-32E6.3"/>
    <property type="match status" value="1"/>
</dbReference>
<dbReference type="STRING" id="716544.wcw_0827"/>
<dbReference type="eggNOG" id="ENOG5032W0X">
    <property type="taxonomic scope" value="Bacteria"/>
</dbReference>
<gene>
    <name evidence="1" type="ordered locus">wcw_0827</name>
</gene>
<dbReference type="OrthoDB" id="8478433at2"/>